<keyword evidence="2" id="KW-1185">Reference proteome</keyword>
<proteinExistence type="predicted"/>
<dbReference type="WBParaSite" id="nRc.2.0.1.t38670-RA">
    <property type="protein sequence ID" value="nRc.2.0.1.t38670-RA"/>
    <property type="gene ID" value="nRc.2.0.1.g38670"/>
</dbReference>
<accession>A0A915KIL2</accession>
<feature type="region of interest" description="Disordered" evidence="1">
    <location>
        <begin position="64"/>
        <end position="85"/>
    </location>
</feature>
<protein>
    <submittedName>
        <fullName evidence="3">Uncharacterized protein</fullName>
    </submittedName>
</protein>
<evidence type="ECO:0000256" key="1">
    <source>
        <dbReference type="SAM" id="MobiDB-lite"/>
    </source>
</evidence>
<dbReference type="Proteomes" id="UP000887565">
    <property type="component" value="Unplaced"/>
</dbReference>
<feature type="region of interest" description="Disordered" evidence="1">
    <location>
        <begin position="1"/>
        <end position="24"/>
    </location>
</feature>
<name>A0A915KIL2_ROMCU</name>
<feature type="compositionally biased region" description="Low complexity" evidence="1">
    <location>
        <begin position="13"/>
        <end position="24"/>
    </location>
</feature>
<sequence length="85" mass="8702">MSAPMGAAGQLISATRPTSTKTSSATAVTSLAIATPSAITPTMAPSSPFLKACHCLYRSKARKADGSLDNIGPPRSIKFPNATRP</sequence>
<dbReference type="AlphaFoldDB" id="A0A915KIL2"/>
<reference evidence="3" key="1">
    <citation type="submission" date="2022-11" db="UniProtKB">
        <authorList>
            <consortium name="WormBaseParasite"/>
        </authorList>
    </citation>
    <scope>IDENTIFICATION</scope>
</reference>
<evidence type="ECO:0000313" key="3">
    <source>
        <dbReference type="WBParaSite" id="nRc.2.0.1.t38670-RA"/>
    </source>
</evidence>
<organism evidence="2 3">
    <name type="scientific">Romanomermis culicivorax</name>
    <name type="common">Nematode worm</name>
    <dbReference type="NCBI Taxonomy" id="13658"/>
    <lineage>
        <taxon>Eukaryota</taxon>
        <taxon>Metazoa</taxon>
        <taxon>Ecdysozoa</taxon>
        <taxon>Nematoda</taxon>
        <taxon>Enoplea</taxon>
        <taxon>Dorylaimia</taxon>
        <taxon>Mermithida</taxon>
        <taxon>Mermithoidea</taxon>
        <taxon>Mermithidae</taxon>
        <taxon>Romanomermis</taxon>
    </lineage>
</organism>
<evidence type="ECO:0000313" key="2">
    <source>
        <dbReference type="Proteomes" id="UP000887565"/>
    </source>
</evidence>